<proteinExistence type="predicted"/>
<dbReference type="OrthoDB" id="5420391at2759"/>
<dbReference type="PANTHER" id="PTHR42084:SF1">
    <property type="entry name" value="SERINE_THREONINE-PROTEIN KINASE PPK6"/>
    <property type="match status" value="1"/>
</dbReference>
<dbReference type="GeneID" id="54473699"/>
<evidence type="ECO:0000313" key="3">
    <source>
        <dbReference type="Proteomes" id="UP000799767"/>
    </source>
</evidence>
<keyword evidence="3" id="KW-1185">Reference proteome</keyword>
<accession>A0A6A6Q1Z9</accession>
<evidence type="ECO:0000313" key="2">
    <source>
        <dbReference type="EMBL" id="KAF2486528.1"/>
    </source>
</evidence>
<dbReference type="RefSeq" id="XP_033593097.1">
    <property type="nucleotide sequence ID" value="XM_033732697.1"/>
</dbReference>
<organism evidence="2 3">
    <name type="scientific">Neohortaea acidophila</name>
    <dbReference type="NCBI Taxonomy" id="245834"/>
    <lineage>
        <taxon>Eukaryota</taxon>
        <taxon>Fungi</taxon>
        <taxon>Dikarya</taxon>
        <taxon>Ascomycota</taxon>
        <taxon>Pezizomycotina</taxon>
        <taxon>Dothideomycetes</taxon>
        <taxon>Dothideomycetidae</taxon>
        <taxon>Mycosphaerellales</taxon>
        <taxon>Teratosphaeriaceae</taxon>
        <taxon>Neohortaea</taxon>
    </lineage>
</organism>
<dbReference type="EMBL" id="MU001632">
    <property type="protein sequence ID" value="KAF2486528.1"/>
    <property type="molecule type" value="Genomic_DNA"/>
</dbReference>
<feature type="region of interest" description="Disordered" evidence="1">
    <location>
        <begin position="1"/>
        <end position="76"/>
    </location>
</feature>
<sequence>MPPLDLLALEDEPVNGSHEEHYIRTSAPTQSPPQKRPTPNYADMEDNPWDDFEPAAPTSPIIPPNNPIPKAEEALPPPTNIPPPAVLISLFPSLMAEADESLFTALGKMDLKQKQMLLAHPASHQFLKAYLGRCTVMAHIIAGRKSRWKRDRFLSQSMRIGPAAAGGKGGMKLAGIDKGEVAKEDREVVDVVRLWRNQVGKVRTAVSAASAAPGLPKLPAVPEIVEQMAVRVVKAGEGGITASHACALCGLKREERVAKVDVEVEDSFGEWWVDGLNMHTTCRTFWRQFEKKLKSR</sequence>
<dbReference type="Proteomes" id="UP000799767">
    <property type="component" value="Unassembled WGS sequence"/>
</dbReference>
<protein>
    <submittedName>
        <fullName evidence="2">Uncharacterized protein</fullName>
    </submittedName>
</protein>
<reference evidence="2" key="1">
    <citation type="journal article" date="2020" name="Stud. Mycol.">
        <title>101 Dothideomycetes genomes: a test case for predicting lifestyles and emergence of pathogens.</title>
        <authorList>
            <person name="Haridas S."/>
            <person name="Albert R."/>
            <person name="Binder M."/>
            <person name="Bloem J."/>
            <person name="Labutti K."/>
            <person name="Salamov A."/>
            <person name="Andreopoulos B."/>
            <person name="Baker S."/>
            <person name="Barry K."/>
            <person name="Bills G."/>
            <person name="Bluhm B."/>
            <person name="Cannon C."/>
            <person name="Castanera R."/>
            <person name="Culley D."/>
            <person name="Daum C."/>
            <person name="Ezra D."/>
            <person name="Gonzalez J."/>
            <person name="Henrissat B."/>
            <person name="Kuo A."/>
            <person name="Liang C."/>
            <person name="Lipzen A."/>
            <person name="Lutzoni F."/>
            <person name="Magnuson J."/>
            <person name="Mondo S."/>
            <person name="Nolan M."/>
            <person name="Ohm R."/>
            <person name="Pangilinan J."/>
            <person name="Park H.-J."/>
            <person name="Ramirez L."/>
            <person name="Alfaro M."/>
            <person name="Sun H."/>
            <person name="Tritt A."/>
            <person name="Yoshinaga Y."/>
            <person name="Zwiers L.-H."/>
            <person name="Turgeon B."/>
            <person name="Goodwin S."/>
            <person name="Spatafora J."/>
            <person name="Crous P."/>
            <person name="Grigoriev I."/>
        </authorList>
    </citation>
    <scope>NUCLEOTIDE SEQUENCE</scope>
    <source>
        <strain evidence="2">CBS 113389</strain>
    </source>
</reference>
<dbReference type="AlphaFoldDB" id="A0A6A6Q1Z9"/>
<name>A0A6A6Q1Z9_9PEZI</name>
<gene>
    <name evidence="2" type="ORF">BDY17DRAFT_291653</name>
</gene>
<evidence type="ECO:0000256" key="1">
    <source>
        <dbReference type="SAM" id="MobiDB-lite"/>
    </source>
</evidence>
<feature type="compositionally biased region" description="Acidic residues" evidence="1">
    <location>
        <begin position="43"/>
        <end position="53"/>
    </location>
</feature>
<dbReference type="PANTHER" id="PTHR42084">
    <property type="entry name" value="YALI0E26631P"/>
    <property type="match status" value="1"/>
</dbReference>